<dbReference type="Gene3D" id="1.10.150.690">
    <property type="entry name" value="DUF2063"/>
    <property type="match status" value="1"/>
</dbReference>
<dbReference type="Pfam" id="PF09836">
    <property type="entry name" value="DUF2063"/>
    <property type="match status" value="1"/>
</dbReference>
<keyword evidence="3" id="KW-1185">Reference proteome</keyword>
<dbReference type="RefSeq" id="WP_043572323.1">
    <property type="nucleotide sequence ID" value="NZ_CP142381.1"/>
</dbReference>
<evidence type="ECO:0000259" key="1">
    <source>
        <dbReference type="Pfam" id="PF09836"/>
    </source>
</evidence>
<accession>A0ABS7FF60</accession>
<dbReference type="GO" id="GO:0003677">
    <property type="term" value="F:DNA binding"/>
    <property type="evidence" value="ECO:0007669"/>
    <property type="project" value="UniProtKB-KW"/>
</dbReference>
<comment type="caution">
    <text evidence="2">The sequence shown here is derived from an EMBL/GenBank/DDBJ whole genome shotgun (WGS) entry which is preliminary data.</text>
</comment>
<feature type="domain" description="Putative DNA-binding" evidence="1">
    <location>
        <begin position="39"/>
        <end position="113"/>
    </location>
</feature>
<evidence type="ECO:0000313" key="2">
    <source>
        <dbReference type="EMBL" id="MBW8287949.1"/>
    </source>
</evidence>
<dbReference type="Proteomes" id="UP000711178">
    <property type="component" value="Unassembled WGS sequence"/>
</dbReference>
<proteinExistence type="predicted"/>
<evidence type="ECO:0000313" key="3">
    <source>
        <dbReference type="Proteomes" id="UP000711178"/>
    </source>
</evidence>
<dbReference type="EMBL" id="JAHDTB010000007">
    <property type="protein sequence ID" value="MBW8287949.1"/>
    <property type="molecule type" value="Genomic_DNA"/>
</dbReference>
<keyword evidence="2" id="KW-0238">DNA-binding</keyword>
<sequence length="281" mass="30674">MSRPALLDSQMWLLTAMTAGGALEQGLALARSRCGLGEDLVAEPPRGKRRDRIGVYQHGYWARLLECLRADYPMLLVLLGQPLFDLLARGYIASRPSRSPSLHDLGADFADFLAASQPDPDAAECRLPVELARLERAHAEIGRAEGVEGAPPPPFDDWLVLLGAESPLAGMALPDSVRLLKTSLPLLACWHELQRGQRPAVPALAEGRLALARRQWRVSAHELEPWQFELLQAMARLGGGEKALSEAAEQAGVEAAWLRARAAAWLPTAQDLGLVRRREAV</sequence>
<name>A0ABS7FF60_9NEIS</name>
<protein>
    <submittedName>
        <fullName evidence="2">DNA-binding domain-containing protein</fullName>
    </submittedName>
</protein>
<dbReference type="InterPro" id="IPR018640">
    <property type="entry name" value="DUF2063"/>
</dbReference>
<reference evidence="2 3" key="1">
    <citation type="submission" date="2021-05" db="EMBL/GenBank/DDBJ databases">
        <title>Draft Whole Genome Sequencing Of Biosensor Chromobacterium violaceum Strain CV026 Reveals A Regulatory RNA In Chromobacterium violaceum Phenotype Regulatory Network.</title>
        <authorList>
            <person name="Hong K.W."/>
            <person name="Chan K.G."/>
            <person name="Chang C.-Y."/>
        </authorList>
    </citation>
    <scope>NUCLEOTIDE SEQUENCE [LARGE SCALE GENOMIC DNA]</scope>
    <source>
        <strain evidence="2 3">ATCC 31532</strain>
    </source>
</reference>
<organism evidence="2 3">
    <name type="scientific">Chromobacterium subtsugae</name>
    <dbReference type="NCBI Taxonomy" id="251747"/>
    <lineage>
        <taxon>Bacteria</taxon>
        <taxon>Pseudomonadati</taxon>
        <taxon>Pseudomonadota</taxon>
        <taxon>Betaproteobacteria</taxon>
        <taxon>Neisseriales</taxon>
        <taxon>Chromobacteriaceae</taxon>
        <taxon>Chromobacterium</taxon>
    </lineage>
</organism>
<dbReference type="GeneID" id="89685974"/>
<dbReference type="InterPro" id="IPR044922">
    <property type="entry name" value="DUF2063_N_sf"/>
</dbReference>
<gene>
    <name evidence="2" type="ORF">KIF53_09955</name>
</gene>